<reference evidence="2 3" key="1">
    <citation type="submission" date="2024-01" db="EMBL/GenBank/DDBJ databases">
        <authorList>
            <person name="Alioto T."/>
            <person name="Alioto T."/>
            <person name="Gomez Garrido J."/>
        </authorList>
    </citation>
    <scope>NUCLEOTIDE SEQUENCE [LARGE SCALE GENOMIC DNA]</scope>
</reference>
<protein>
    <submittedName>
        <fullName evidence="2">LINE-1 type transposase domain-containing 1</fullName>
    </submittedName>
</protein>
<sequence length="294" mass="33334">MAAANVANDASPDLNVEDIIAQVLEKQQSVLESVVHNAVKGALTEIDTSLQHIRTELEMQGTTVRDVMQRLEKTQGDNRQMKKIVNACVDDQKKFEHKLAEMEDRSRRNNVRIIGLTEGSEKSDPVGFLQEQLPVWIPSLQNKAIIEIDRAHRIYGKALQGARQAQQKGPIHDSRTTLRFKPDYSAFTIQRRQEFIAAQRKLHAKGISNFLIYPATLRVTHKGREFTFTTAKDADVFCRELDVEDDTTCTRDAPRLDRVPMMESEDDDASTQRISRLEREPTAEPEKADPPTAD</sequence>
<evidence type="ECO:0000313" key="2">
    <source>
        <dbReference type="EMBL" id="CAK6955816.1"/>
    </source>
</evidence>
<dbReference type="EMBL" id="CAWUFR010000022">
    <property type="protein sequence ID" value="CAK6955816.1"/>
    <property type="molecule type" value="Genomic_DNA"/>
</dbReference>
<dbReference type="AlphaFoldDB" id="A0AAV1NB98"/>
<dbReference type="Gene3D" id="3.30.250.20">
    <property type="entry name" value="L1 transposable element, C-terminal domain"/>
    <property type="match status" value="1"/>
</dbReference>
<accession>A0AAV1NB98</accession>
<organism evidence="2 3">
    <name type="scientific">Scomber scombrus</name>
    <name type="common">Atlantic mackerel</name>
    <name type="synonym">Scomber vernalis</name>
    <dbReference type="NCBI Taxonomy" id="13677"/>
    <lineage>
        <taxon>Eukaryota</taxon>
        <taxon>Metazoa</taxon>
        <taxon>Chordata</taxon>
        <taxon>Craniata</taxon>
        <taxon>Vertebrata</taxon>
        <taxon>Euteleostomi</taxon>
        <taxon>Actinopterygii</taxon>
        <taxon>Neopterygii</taxon>
        <taxon>Teleostei</taxon>
        <taxon>Neoteleostei</taxon>
        <taxon>Acanthomorphata</taxon>
        <taxon>Pelagiaria</taxon>
        <taxon>Scombriformes</taxon>
        <taxon>Scombridae</taxon>
        <taxon>Scomber</taxon>
    </lineage>
</organism>
<name>A0AAV1NB98_SCOSC</name>
<feature type="region of interest" description="Disordered" evidence="1">
    <location>
        <begin position="251"/>
        <end position="294"/>
    </location>
</feature>
<dbReference type="Proteomes" id="UP001314229">
    <property type="component" value="Unassembled WGS sequence"/>
</dbReference>
<proteinExistence type="predicted"/>
<feature type="compositionally biased region" description="Basic and acidic residues" evidence="1">
    <location>
        <begin position="275"/>
        <end position="294"/>
    </location>
</feature>
<evidence type="ECO:0000313" key="3">
    <source>
        <dbReference type="Proteomes" id="UP001314229"/>
    </source>
</evidence>
<dbReference type="InterPro" id="IPR042566">
    <property type="entry name" value="L1_C"/>
</dbReference>
<comment type="caution">
    <text evidence="2">The sequence shown here is derived from an EMBL/GenBank/DDBJ whole genome shotgun (WGS) entry which is preliminary data.</text>
</comment>
<gene>
    <name evidence="2" type="ORF">FSCOSCO3_A001183</name>
</gene>
<dbReference type="Gene3D" id="3.30.70.1820">
    <property type="entry name" value="L1 transposable element, RRM domain"/>
    <property type="match status" value="1"/>
</dbReference>
<keyword evidence="3" id="KW-1185">Reference proteome</keyword>
<dbReference type="InterPro" id="IPR004244">
    <property type="entry name" value="Transposase_22"/>
</dbReference>
<feature type="compositionally biased region" description="Basic and acidic residues" evidence="1">
    <location>
        <begin position="251"/>
        <end position="260"/>
    </location>
</feature>
<dbReference type="PANTHER" id="PTHR11505">
    <property type="entry name" value="L1 TRANSPOSABLE ELEMENT-RELATED"/>
    <property type="match status" value="1"/>
</dbReference>
<evidence type="ECO:0000256" key="1">
    <source>
        <dbReference type="SAM" id="MobiDB-lite"/>
    </source>
</evidence>